<reference evidence="1 2" key="1">
    <citation type="submission" date="2024-12" db="EMBL/GenBank/DDBJ databases">
        <title>The coexistence of Mycolicibacterium septicum and Mycolicibacterium nivoides in clinical samples.</title>
        <authorList>
            <person name="Wang C."/>
            <person name="Feng Y."/>
            <person name="Zong Z."/>
        </authorList>
    </citation>
    <scope>NUCLEOTIDE SEQUENCE [LARGE SCALE GENOMIC DNA]</scope>
    <source>
        <strain evidence="1 2">120309</strain>
    </source>
</reference>
<gene>
    <name evidence="1" type="ORF">ACK4CT_35960</name>
</gene>
<dbReference type="Proteomes" id="UP001635816">
    <property type="component" value="Unassembled WGS sequence"/>
</dbReference>
<sequence length="94" mass="10943">MVDETNVLDQLIGRIQDESLRNRLASEVELLRGSRRFGLVFDRHLPESVRLTDHPIRKGIRVALRDESTAETWTVDRFTDRTREVAVLSLDPWT</sequence>
<dbReference type="EMBL" id="JBKBDD010000027">
    <property type="protein sequence ID" value="MFN6548548.1"/>
    <property type="molecule type" value="Genomic_DNA"/>
</dbReference>
<comment type="caution">
    <text evidence="1">The sequence shown here is derived from an EMBL/GenBank/DDBJ whole genome shotgun (WGS) entry which is preliminary data.</text>
</comment>
<accession>A0ABW9LNH4</accession>
<name>A0ABW9LNH4_9MYCO</name>
<evidence type="ECO:0000313" key="1">
    <source>
        <dbReference type="EMBL" id="MFN6548548.1"/>
    </source>
</evidence>
<keyword evidence="2" id="KW-1185">Reference proteome</keyword>
<protein>
    <submittedName>
        <fullName evidence="1">Uncharacterized protein</fullName>
    </submittedName>
</protein>
<organism evidence="1 2">
    <name type="scientific">Mycolicibacterium nivoides</name>
    <dbReference type="NCBI Taxonomy" id="2487344"/>
    <lineage>
        <taxon>Bacteria</taxon>
        <taxon>Bacillati</taxon>
        <taxon>Actinomycetota</taxon>
        <taxon>Actinomycetes</taxon>
        <taxon>Mycobacteriales</taxon>
        <taxon>Mycobacteriaceae</taxon>
        <taxon>Mycolicibacterium</taxon>
    </lineage>
</organism>
<evidence type="ECO:0000313" key="2">
    <source>
        <dbReference type="Proteomes" id="UP001635816"/>
    </source>
</evidence>
<proteinExistence type="predicted"/>
<dbReference type="RefSeq" id="WP_409545956.1">
    <property type="nucleotide sequence ID" value="NZ_JBKBDD010000027.1"/>
</dbReference>